<dbReference type="Proteomes" id="UP001335729">
    <property type="component" value="Unassembled WGS sequence"/>
</dbReference>
<gene>
    <name evidence="1" type="ORF">V1Y59_11120</name>
</gene>
<dbReference type="RefSeq" id="WP_330505026.1">
    <property type="nucleotide sequence ID" value="NZ_JAZDUE010000008.1"/>
</dbReference>
<name>A0ABU7MUZ9_9ACTN</name>
<dbReference type="Gene3D" id="3.90.1150.200">
    <property type="match status" value="1"/>
</dbReference>
<proteinExistence type="predicted"/>
<evidence type="ECO:0000313" key="1">
    <source>
        <dbReference type="EMBL" id="MEE4023629.1"/>
    </source>
</evidence>
<comment type="caution">
    <text evidence="1">The sequence shown here is derived from an EMBL/GenBank/DDBJ whole genome shotgun (WGS) entry which is preliminary data.</text>
</comment>
<dbReference type="EMBL" id="JAZDUE010000008">
    <property type="protein sequence ID" value="MEE4023629.1"/>
    <property type="molecule type" value="Genomic_DNA"/>
</dbReference>
<evidence type="ECO:0008006" key="3">
    <source>
        <dbReference type="Google" id="ProtNLM"/>
    </source>
</evidence>
<dbReference type="SUPFAM" id="SSF159888">
    <property type="entry name" value="YdhG-like"/>
    <property type="match status" value="1"/>
</dbReference>
<protein>
    <recommendedName>
        <fullName evidence="3">YdhG-like domain-containing protein</fullName>
    </recommendedName>
</protein>
<evidence type="ECO:0000313" key="2">
    <source>
        <dbReference type="Proteomes" id="UP001335729"/>
    </source>
</evidence>
<reference evidence="1 2" key="1">
    <citation type="submission" date="2024-01" db="EMBL/GenBank/DDBJ databases">
        <title>Draft genome sequence of Gordonia sp. PKS22-38.</title>
        <authorList>
            <person name="Suphannarot A."/>
            <person name="Mingma R."/>
        </authorList>
    </citation>
    <scope>NUCLEOTIDE SEQUENCE [LARGE SCALE GENOMIC DNA]</scope>
    <source>
        <strain evidence="1 2">PKS22-38</strain>
    </source>
</reference>
<organism evidence="1 2">
    <name type="scientific">Gordonia prachuapensis</name>
    <dbReference type="NCBI Taxonomy" id="3115651"/>
    <lineage>
        <taxon>Bacteria</taxon>
        <taxon>Bacillati</taxon>
        <taxon>Actinomycetota</taxon>
        <taxon>Actinomycetes</taxon>
        <taxon>Mycobacteriales</taxon>
        <taxon>Gordoniaceae</taxon>
        <taxon>Gordonia</taxon>
    </lineage>
</organism>
<sequence length="122" mass="13707">MSAQTPEEYIGAQTELVQEWLREFHDYVEHHYPSVPLIMFRGVPMFRFEDSYLKGYVMFTAASRTMSAHAIDFDHVDAAKATVGGSQPAKGCVKVKYTDAASKPAVYTLIDAVMARHHIPKV</sequence>
<keyword evidence="2" id="KW-1185">Reference proteome</keyword>
<accession>A0ABU7MUZ9</accession>